<name>M6D5S7_9LEPT</name>
<accession>M6D5S7</accession>
<reference evidence="1 2" key="1">
    <citation type="submission" date="2013-01" db="EMBL/GenBank/DDBJ databases">
        <authorList>
            <person name="Harkins D.M."/>
            <person name="Durkin A.S."/>
            <person name="Brinkac L.M."/>
            <person name="Haft D.H."/>
            <person name="Selengut J.D."/>
            <person name="Sanka R."/>
            <person name="DePew J."/>
            <person name="Purushe J."/>
            <person name="Galloway R.L."/>
            <person name="Vinetz J.M."/>
            <person name="Sutton G.G."/>
            <person name="Nierman W.C."/>
            <person name="Fouts D.E."/>
        </authorList>
    </citation>
    <scope>NUCLEOTIDE SEQUENCE [LARGE SCALE GENOMIC DNA]</scope>
    <source>
        <strain evidence="1 2">79601</strain>
    </source>
</reference>
<evidence type="ECO:0000313" key="1">
    <source>
        <dbReference type="EMBL" id="EMJ93915.1"/>
    </source>
</evidence>
<evidence type="ECO:0000313" key="2">
    <source>
        <dbReference type="Proteomes" id="UP000011988"/>
    </source>
</evidence>
<dbReference type="AlphaFoldDB" id="M6D5S7"/>
<dbReference type="PATRIC" id="fig|1218565.3.peg.2835"/>
<comment type="caution">
    <text evidence="1">The sequence shown here is derived from an EMBL/GenBank/DDBJ whole genome shotgun (WGS) entry which is preliminary data.</text>
</comment>
<dbReference type="EMBL" id="ANIK01000060">
    <property type="protein sequence ID" value="EMJ93915.1"/>
    <property type="molecule type" value="Genomic_DNA"/>
</dbReference>
<gene>
    <name evidence="1" type="ORF">LEP1GSC194_1650</name>
</gene>
<sequence length="64" mass="7209">MDKIGKILTLTSIRYSLTSKTWELPQISFEVLGQALSSSAISHYLQVVRASFFGFLSLKMKNRA</sequence>
<protein>
    <submittedName>
        <fullName evidence="1">Uncharacterized protein</fullName>
    </submittedName>
</protein>
<proteinExistence type="predicted"/>
<dbReference type="Proteomes" id="UP000011988">
    <property type="component" value="Unassembled WGS sequence"/>
</dbReference>
<organism evidence="1 2">
    <name type="scientific">Leptospira alstonii serovar Sichuan str. 79601</name>
    <dbReference type="NCBI Taxonomy" id="1218565"/>
    <lineage>
        <taxon>Bacteria</taxon>
        <taxon>Pseudomonadati</taxon>
        <taxon>Spirochaetota</taxon>
        <taxon>Spirochaetia</taxon>
        <taxon>Leptospirales</taxon>
        <taxon>Leptospiraceae</taxon>
        <taxon>Leptospira</taxon>
    </lineage>
</organism>